<dbReference type="InterPro" id="IPR023214">
    <property type="entry name" value="HAD_sf"/>
</dbReference>
<reference evidence="2 3" key="1">
    <citation type="journal article" date="2014" name="Nat. Genet.">
        <title>Genome sequence of the hot pepper provides insights into the evolution of pungency in Capsicum species.</title>
        <authorList>
            <person name="Kim S."/>
            <person name="Park M."/>
            <person name="Yeom S.I."/>
            <person name="Kim Y.M."/>
            <person name="Lee J.M."/>
            <person name="Lee H.A."/>
            <person name="Seo E."/>
            <person name="Choi J."/>
            <person name="Cheong K."/>
            <person name="Kim K.T."/>
            <person name="Jung K."/>
            <person name="Lee G.W."/>
            <person name="Oh S.K."/>
            <person name="Bae C."/>
            <person name="Kim S.B."/>
            <person name="Lee H.Y."/>
            <person name="Kim S.Y."/>
            <person name="Kim M.S."/>
            <person name="Kang B.C."/>
            <person name="Jo Y.D."/>
            <person name="Yang H.B."/>
            <person name="Jeong H.J."/>
            <person name="Kang W.H."/>
            <person name="Kwon J.K."/>
            <person name="Shin C."/>
            <person name="Lim J.Y."/>
            <person name="Park J.H."/>
            <person name="Huh J.H."/>
            <person name="Kim J.S."/>
            <person name="Kim B.D."/>
            <person name="Cohen O."/>
            <person name="Paran I."/>
            <person name="Suh M.C."/>
            <person name="Lee S.B."/>
            <person name="Kim Y.K."/>
            <person name="Shin Y."/>
            <person name="Noh S.J."/>
            <person name="Park J."/>
            <person name="Seo Y.S."/>
            <person name="Kwon S.Y."/>
            <person name="Kim H.A."/>
            <person name="Park J.M."/>
            <person name="Kim H.J."/>
            <person name="Choi S.B."/>
            <person name="Bosland P.W."/>
            <person name="Reeves G."/>
            <person name="Jo S.H."/>
            <person name="Lee B.W."/>
            <person name="Cho H.T."/>
            <person name="Choi H.S."/>
            <person name="Lee M.S."/>
            <person name="Yu Y."/>
            <person name="Do Choi Y."/>
            <person name="Park B.S."/>
            <person name="van Deynze A."/>
            <person name="Ashrafi H."/>
            <person name="Hill T."/>
            <person name="Kim W.T."/>
            <person name="Pai H.S."/>
            <person name="Ahn H.K."/>
            <person name="Yeam I."/>
            <person name="Giovannoni J.J."/>
            <person name="Rose J.K."/>
            <person name="Sorensen I."/>
            <person name="Lee S.J."/>
            <person name="Kim R.W."/>
            <person name="Choi I.Y."/>
            <person name="Choi B.S."/>
            <person name="Lim J.S."/>
            <person name="Lee Y.H."/>
            <person name="Choi D."/>
        </authorList>
    </citation>
    <scope>NUCLEOTIDE SEQUENCE [LARGE SCALE GENOMIC DNA]</scope>
    <source>
        <strain evidence="3">cv. CM334</strain>
    </source>
</reference>
<evidence type="ECO:0000313" key="2">
    <source>
        <dbReference type="EMBL" id="PHT75680.1"/>
    </source>
</evidence>
<dbReference type="GO" id="GO:0003993">
    <property type="term" value="F:acid phosphatase activity"/>
    <property type="evidence" value="ECO:0000318"/>
    <property type="project" value="GO_Central"/>
</dbReference>
<evidence type="ECO:0000256" key="1">
    <source>
        <dbReference type="ARBA" id="ARBA00022729"/>
    </source>
</evidence>
<keyword evidence="1" id="KW-0732">Signal</keyword>
<dbReference type="Pfam" id="PF03767">
    <property type="entry name" value="Acid_phosphat_B"/>
    <property type="match status" value="1"/>
</dbReference>
<dbReference type="Gramene" id="PHT75680">
    <property type="protein sequence ID" value="PHT75680"/>
    <property type="gene ID" value="T459_19202"/>
</dbReference>
<dbReference type="InterPro" id="IPR036412">
    <property type="entry name" value="HAD-like_sf"/>
</dbReference>
<protein>
    <submittedName>
        <fullName evidence="2">Uncharacterized protein</fullName>
    </submittedName>
</protein>
<dbReference type="OMA" id="KFESWIN"/>
<dbReference type="EMBL" id="AYRZ02000007">
    <property type="protein sequence ID" value="PHT75680.1"/>
    <property type="molecule type" value="Genomic_DNA"/>
</dbReference>
<organism evidence="2 3">
    <name type="scientific">Capsicum annuum</name>
    <name type="common">Capsicum pepper</name>
    <dbReference type="NCBI Taxonomy" id="4072"/>
    <lineage>
        <taxon>Eukaryota</taxon>
        <taxon>Viridiplantae</taxon>
        <taxon>Streptophyta</taxon>
        <taxon>Embryophyta</taxon>
        <taxon>Tracheophyta</taxon>
        <taxon>Spermatophyta</taxon>
        <taxon>Magnoliopsida</taxon>
        <taxon>eudicotyledons</taxon>
        <taxon>Gunneridae</taxon>
        <taxon>Pentapetalae</taxon>
        <taxon>asterids</taxon>
        <taxon>lamiids</taxon>
        <taxon>Solanales</taxon>
        <taxon>Solanaceae</taxon>
        <taxon>Solanoideae</taxon>
        <taxon>Capsiceae</taxon>
        <taxon>Capsicum</taxon>
    </lineage>
</organism>
<dbReference type="PANTHER" id="PTHR31284">
    <property type="entry name" value="ACID PHOSPHATASE-LIKE PROTEIN"/>
    <property type="match status" value="1"/>
</dbReference>
<accession>A0A2G2Z0Z1</accession>
<dbReference type="Gene3D" id="3.40.50.1000">
    <property type="entry name" value="HAD superfamily/HAD-like"/>
    <property type="match status" value="1"/>
</dbReference>
<sequence length="116" mass="13191">MVDAAIEYAKTLNVSKDGKDLWVFYVDEATLSNVPYYARPMVGFGATNANIGKKFESWINEGKSPAVSGVLRLYQTLLDLGIKPIFITDTKEEFRQVRMANQKKAGYHSWFKFICQ</sequence>
<gene>
    <name evidence="2" type="ORF">T459_19202</name>
</gene>
<dbReference type="STRING" id="4072.A0A2G2Z0Z1"/>
<dbReference type="PANTHER" id="PTHR31284:SF43">
    <property type="entry name" value="ACID PHOSPHATASE 1-LIKE"/>
    <property type="match status" value="1"/>
</dbReference>
<proteinExistence type="predicted"/>
<name>A0A2G2Z0Z1_CAPAN</name>
<dbReference type="InterPro" id="IPR005519">
    <property type="entry name" value="Acid_phosphat_B-like"/>
</dbReference>
<reference evidence="2 3" key="2">
    <citation type="journal article" date="2017" name="Genome Biol.">
        <title>New reference genome sequences of hot pepper reveal the massive evolution of plant disease-resistance genes by retroduplication.</title>
        <authorList>
            <person name="Kim S."/>
            <person name="Park J."/>
            <person name="Yeom S.I."/>
            <person name="Kim Y.M."/>
            <person name="Seo E."/>
            <person name="Kim K.T."/>
            <person name="Kim M.S."/>
            <person name="Lee J.M."/>
            <person name="Cheong K."/>
            <person name="Shin H.S."/>
            <person name="Kim S.B."/>
            <person name="Han K."/>
            <person name="Lee J."/>
            <person name="Park M."/>
            <person name="Lee H.A."/>
            <person name="Lee H.Y."/>
            <person name="Lee Y."/>
            <person name="Oh S."/>
            <person name="Lee J.H."/>
            <person name="Choi E."/>
            <person name="Choi E."/>
            <person name="Lee S.E."/>
            <person name="Jeon J."/>
            <person name="Kim H."/>
            <person name="Choi G."/>
            <person name="Song H."/>
            <person name="Lee J."/>
            <person name="Lee S.C."/>
            <person name="Kwon J.K."/>
            <person name="Lee H.Y."/>
            <person name="Koo N."/>
            <person name="Hong Y."/>
            <person name="Kim R.W."/>
            <person name="Kang W.H."/>
            <person name="Huh J.H."/>
            <person name="Kang B.C."/>
            <person name="Yang T.J."/>
            <person name="Lee Y.H."/>
            <person name="Bennetzen J.L."/>
            <person name="Choi D."/>
        </authorList>
    </citation>
    <scope>NUCLEOTIDE SEQUENCE [LARGE SCALE GENOMIC DNA]</scope>
    <source>
        <strain evidence="3">cv. CM334</strain>
    </source>
</reference>
<dbReference type="SUPFAM" id="SSF56784">
    <property type="entry name" value="HAD-like"/>
    <property type="match status" value="1"/>
</dbReference>
<dbReference type="AlphaFoldDB" id="A0A2G2Z0Z1"/>
<keyword evidence="3" id="KW-1185">Reference proteome</keyword>
<dbReference type="Proteomes" id="UP000222542">
    <property type="component" value="Unassembled WGS sequence"/>
</dbReference>
<comment type="caution">
    <text evidence="2">The sequence shown here is derived from an EMBL/GenBank/DDBJ whole genome shotgun (WGS) entry which is preliminary data.</text>
</comment>
<evidence type="ECO:0000313" key="3">
    <source>
        <dbReference type="Proteomes" id="UP000222542"/>
    </source>
</evidence>